<evidence type="ECO:0000313" key="2">
    <source>
        <dbReference type="Proteomes" id="UP001341840"/>
    </source>
</evidence>
<protein>
    <submittedName>
        <fullName evidence="1">Uncharacterized protein</fullName>
    </submittedName>
</protein>
<proteinExistence type="predicted"/>
<dbReference type="Proteomes" id="UP001341840">
    <property type="component" value="Unassembled WGS sequence"/>
</dbReference>
<dbReference type="Pfam" id="PF04398">
    <property type="entry name" value="DUF538"/>
    <property type="match status" value="1"/>
</dbReference>
<gene>
    <name evidence="1" type="ORF">PIB30_027633</name>
</gene>
<keyword evidence="2" id="KW-1185">Reference proteome</keyword>
<name>A0ABU6QA79_9FABA</name>
<dbReference type="SUPFAM" id="SSF141562">
    <property type="entry name" value="At5g01610-like"/>
    <property type="match status" value="1"/>
</dbReference>
<dbReference type="InterPro" id="IPR036758">
    <property type="entry name" value="At5g01610-like"/>
</dbReference>
<sequence length="147" mass="16885">MKMAISLLQEYGLPLGLLPLAHVIEHKLVSYDTEINGYVQKNKIKKLKGVKAKELMLWPPVSEISVDDPPTAKIHFKRLLLQASNITITSYQLPLLESQAKLHSLILSLNSPINLSSFFFNYALSKYYYGKQRKRKHSKYVYHLGLK</sequence>
<dbReference type="PANTHER" id="PTHR31676:SF160">
    <property type="entry name" value="OS01G0652700 PROTEIN"/>
    <property type="match status" value="1"/>
</dbReference>
<evidence type="ECO:0000313" key="1">
    <source>
        <dbReference type="EMBL" id="MED6108809.1"/>
    </source>
</evidence>
<reference evidence="1 2" key="1">
    <citation type="journal article" date="2023" name="Plants (Basel)">
        <title>Bridging the Gap: Combining Genomics and Transcriptomics Approaches to Understand Stylosanthes scabra, an Orphan Legume from the Brazilian Caatinga.</title>
        <authorList>
            <person name="Ferreira-Neto J.R.C."/>
            <person name="da Silva M.D."/>
            <person name="Binneck E."/>
            <person name="de Melo N.F."/>
            <person name="da Silva R.H."/>
            <person name="de Melo A.L.T.M."/>
            <person name="Pandolfi V."/>
            <person name="Bustamante F.O."/>
            <person name="Brasileiro-Vidal A.C."/>
            <person name="Benko-Iseppon A.M."/>
        </authorList>
    </citation>
    <scope>NUCLEOTIDE SEQUENCE [LARGE SCALE GENOMIC DNA]</scope>
    <source>
        <tissue evidence="1">Leaves</tissue>
    </source>
</reference>
<dbReference type="PANTHER" id="PTHR31676">
    <property type="entry name" value="T31J12.3 PROTEIN-RELATED"/>
    <property type="match status" value="1"/>
</dbReference>
<comment type="caution">
    <text evidence="1">The sequence shown here is derived from an EMBL/GenBank/DDBJ whole genome shotgun (WGS) entry which is preliminary data.</text>
</comment>
<dbReference type="Gene3D" id="2.30.240.10">
    <property type="entry name" value="At5g01610-like"/>
    <property type="match status" value="1"/>
</dbReference>
<dbReference type="InterPro" id="IPR007493">
    <property type="entry name" value="DUF538"/>
</dbReference>
<organism evidence="1 2">
    <name type="scientific">Stylosanthes scabra</name>
    <dbReference type="NCBI Taxonomy" id="79078"/>
    <lineage>
        <taxon>Eukaryota</taxon>
        <taxon>Viridiplantae</taxon>
        <taxon>Streptophyta</taxon>
        <taxon>Embryophyta</taxon>
        <taxon>Tracheophyta</taxon>
        <taxon>Spermatophyta</taxon>
        <taxon>Magnoliopsida</taxon>
        <taxon>eudicotyledons</taxon>
        <taxon>Gunneridae</taxon>
        <taxon>Pentapetalae</taxon>
        <taxon>rosids</taxon>
        <taxon>fabids</taxon>
        <taxon>Fabales</taxon>
        <taxon>Fabaceae</taxon>
        <taxon>Papilionoideae</taxon>
        <taxon>50 kb inversion clade</taxon>
        <taxon>dalbergioids sensu lato</taxon>
        <taxon>Dalbergieae</taxon>
        <taxon>Pterocarpus clade</taxon>
        <taxon>Stylosanthes</taxon>
    </lineage>
</organism>
<dbReference type="EMBL" id="JASCZI010000107">
    <property type="protein sequence ID" value="MED6108809.1"/>
    <property type="molecule type" value="Genomic_DNA"/>
</dbReference>
<accession>A0ABU6QA79</accession>